<dbReference type="AlphaFoldDB" id="A0A177T1W0"/>
<dbReference type="EMBL" id="LWDF02001524">
    <property type="protein sequence ID" value="KAE8238433.1"/>
    <property type="molecule type" value="Genomic_DNA"/>
</dbReference>
<evidence type="ECO:0000313" key="1">
    <source>
        <dbReference type="EMBL" id="KAE8238433.1"/>
    </source>
</evidence>
<dbReference type="Proteomes" id="UP000077521">
    <property type="component" value="Unassembled WGS sequence"/>
</dbReference>
<evidence type="ECO:0000313" key="2">
    <source>
        <dbReference type="Proteomes" id="UP000077521"/>
    </source>
</evidence>
<organism evidence="1 2">
    <name type="scientific">Tilletia indica</name>
    <dbReference type="NCBI Taxonomy" id="43049"/>
    <lineage>
        <taxon>Eukaryota</taxon>
        <taxon>Fungi</taxon>
        <taxon>Dikarya</taxon>
        <taxon>Basidiomycota</taxon>
        <taxon>Ustilaginomycotina</taxon>
        <taxon>Exobasidiomycetes</taxon>
        <taxon>Tilletiales</taxon>
        <taxon>Tilletiaceae</taxon>
        <taxon>Tilletia</taxon>
    </lineage>
</organism>
<reference evidence="1" key="1">
    <citation type="submission" date="2016-04" db="EMBL/GenBank/DDBJ databases">
        <authorList>
            <person name="Nguyen H.D."/>
            <person name="Samba Siva P."/>
            <person name="Cullis J."/>
            <person name="Levesque C.A."/>
            <person name="Hambleton S."/>
        </authorList>
    </citation>
    <scope>NUCLEOTIDE SEQUENCE</scope>
    <source>
        <strain evidence="1">DAOMC 236416</strain>
    </source>
</reference>
<reference evidence="1" key="2">
    <citation type="journal article" date="2019" name="IMA Fungus">
        <title>Genome sequencing and comparison of five Tilletia species to identify candidate genes for the detection of regulated species infecting wheat.</title>
        <authorList>
            <person name="Nguyen H.D.T."/>
            <person name="Sultana T."/>
            <person name="Kesanakurti P."/>
            <person name="Hambleton S."/>
        </authorList>
    </citation>
    <scope>NUCLEOTIDE SEQUENCE</scope>
    <source>
        <strain evidence="1">DAOMC 236416</strain>
    </source>
</reference>
<gene>
    <name evidence="1" type="ORF">A4X13_0g8511</name>
</gene>
<sequence>MDPNIYLELGPDLQERDPQYGTIVIPTMDPGRDKYGSQPESQRRIMLLTLMVSVSMADLVRREVVTETSRAVAIDHVMTRWNSSPTHQALLTALRKAKIKLQDDWVGVNLRSARQAFSQEERALLSAKGKPFGGSFMPRGAHHSPAFRGPPF</sequence>
<name>A0A177T1W0_9BASI</name>
<protein>
    <submittedName>
        <fullName evidence="1">Uncharacterized protein</fullName>
    </submittedName>
</protein>
<accession>A0A177T1W0</accession>
<comment type="caution">
    <text evidence="1">The sequence shown here is derived from an EMBL/GenBank/DDBJ whole genome shotgun (WGS) entry which is preliminary data.</text>
</comment>
<keyword evidence="2" id="KW-1185">Reference proteome</keyword>
<proteinExistence type="predicted"/>